<name>A0A8A4E3S3_BURPE</name>
<dbReference type="AlphaFoldDB" id="A0A8A4E3S3"/>
<evidence type="ECO:0000313" key="1">
    <source>
        <dbReference type="EMBL" id="QTB65711.1"/>
    </source>
</evidence>
<protein>
    <submittedName>
        <fullName evidence="1">Uncharacterized protein</fullName>
    </submittedName>
</protein>
<sequence length="63" mass="7083">MTFSFAVPTLVGTPMWVRMLPGCGCMKSTKQATRIVVEAEKIYQTMIDRRSLLPVFFGANSIR</sequence>
<dbReference type="EMBL" id="CP071754">
    <property type="protein sequence ID" value="QTB65711.1"/>
    <property type="molecule type" value="Genomic_DNA"/>
</dbReference>
<gene>
    <name evidence="1" type="ORF">J3D99_23575</name>
</gene>
<organism evidence="1">
    <name type="scientific">Burkholderia pseudomallei</name>
    <name type="common">Pseudomonas pseudomallei</name>
    <dbReference type="NCBI Taxonomy" id="28450"/>
    <lineage>
        <taxon>Bacteria</taxon>
        <taxon>Pseudomonadati</taxon>
        <taxon>Pseudomonadota</taxon>
        <taxon>Betaproteobacteria</taxon>
        <taxon>Burkholderiales</taxon>
        <taxon>Burkholderiaceae</taxon>
        <taxon>Burkholderia</taxon>
        <taxon>pseudomallei group</taxon>
    </lineage>
</organism>
<proteinExistence type="predicted"/>
<dbReference type="RefSeq" id="WP_162472527.1">
    <property type="nucleotide sequence ID" value="NZ_CP012516.1"/>
</dbReference>
<reference evidence="1" key="1">
    <citation type="submission" date="2021-03" db="EMBL/GenBank/DDBJ databases">
        <title>Complete genome of Burkholderia pseudomallei_VBP364.</title>
        <authorList>
            <person name="Balaji V."/>
            <person name="Yamuna B."/>
            <person name="Monisha P."/>
        </authorList>
    </citation>
    <scope>NUCLEOTIDE SEQUENCE</scope>
    <source>
        <strain evidence="1">VBP364</strain>
    </source>
</reference>
<accession>A0A8A4E3S3</accession>